<dbReference type="EMBL" id="SUMC01000038">
    <property type="protein sequence ID" value="TKA06454.1"/>
    <property type="molecule type" value="Genomic_DNA"/>
</dbReference>
<organism evidence="1 2">
    <name type="scientific">Actinacidiphila oryziradicis</name>
    <dbReference type="NCBI Taxonomy" id="2571141"/>
    <lineage>
        <taxon>Bacteria</taxon>
        <taxon>Bacillati</taxon>
        <taxon>Actinomycetota</taxon>
        <taxon>Actinomycetes</taxon>
        <taxon>Kitasatosporales</taxon>
        <taxon>Streptomycetaceae</taxon>
        <taxon>Actinacidiphila</taxon>
    </lineage>
</organism>
<dbReference type="Pfam" id="PF11452">
    <property type="entry name" value="DUF3000"/>
    <property type="match status" value="1"/>
</dbReference>
<sequence length="207" mass="21893">MATAHGHLSDGDDAPLPFQHAVDALLRAHVRPGVELTPIPAPRRLAPYAYALEAAVTAEPEGEELADGRLVLLHDPDGPEAWRGTFRLVTLVQAELEPEMAADPLLPEVSWSWLMGALEAHGALHLEPSGTVSRASSHYFGALADRADSTQIEIRASWTPREGPGGVPDAAAHLAAWCDLLCTSAGLPPAGAMPTVLPLPNRRGPRG</sequence>
<dbReference type="RefSeq" id="WP_136727393.1">
    <property type="nucleotide sequence ID" value="NZ_JAOPYF010000598.1"/>
</dbReference>
<name>A0A4U0SAU8_9ACTN</name>
<protein>
    <submittedName>
        <fullName evidence="1">DUF3000 domain-containing protein</fullName>
    </submittedName>
</protein>
<dbReference type="InterPro" id="IPR021555">
    <property type="entry name" value="DUF3000"/>
</dbReference>
<dbReference type="AlphaFoldDB" id="A0A4U0SAU8"/>
<reference evidence="1 2" key="1">
    <citation type="submission" date="2019-04" db="EMBL/GenBank/DDBJ databases">
        <title>Streptomyces oryziradicis sp. nov., a novel actinomycete isolated from rhizosphere soil of rice (Oryza sativa L.).</title>
        <authorList>
            <person name="Li C."/>
        </authorList>
    </citation>
    <scope>NUCLEOTIDE SEQUENCE [LARGE SCALE GENOMIC DNA]</scope>
    <source>
        <strain evidence="1 2">NEAU-C40</strain>
    </source>
</reference>
<evidence type="ECO:0000313" key="2">
    <source>
        <dbReference type="Proteomes" id="UP000305778"/>
    </source>
</evidence>
<gene>
    <name evidence="1" type="ORF">FCI23_31530</name>
</gene>
<evidence type="ECO:0000313" key="1">
    <source>
        <dbReference type="EMBL" id="TKA06454.1"/>
    </source>
</evidence>
<keyword evidence="2" id="KW-1185">Reference proteome</keyword>
<dbReference type="OrthoDB" id="3210980at2"/>
<proteinExistence type="predicted"/>
<accession>A0A4U0SAU8</accession>
<dbReference type="Proteomes" id="UP000305778">
    <property type="component" value="Unassembled WGS sequence"/>
</dbReference>
<comment type="caution">
    <text evidence="1">The sequence shown here is derived from an EMBL/GenBank/DDBJ whole genome shotgun (WGS) entry which is preliminary data.</text>
</comment>